<dbReference type="Gene3D" id="1.10.10.60">
    <property type="entry name" value="Homeodomain-like"/>
    <property type="match status" value="2"/>
</dbReference>
<dbReference type="Gene3D" id="3.30.450.20">
    <property type="entry name" value="PAS domain"/>
    <property type="match status" value="1"/>
</dbReference>
<keyword evidence="4" id="KW-0175">Coiled coil</keyword>
<keyword evidence="5" id="KW-1133">Transmembrane helix</keyword>
<dbReference type="PANTHER" id="PTHR43280:SF28">
    <property type="entry name" value="HTH-TYPE TRANSCRIPTIONAL ACTIVATOR RHAS"/>
    <property type="match status" value="1"/>
</dbReference>
<keyword evidence="5" id="KW-0472">Membrane</keyword>
<name>A0ABX1ZAJ0_9BACL</name>
<dbReference type="PROSITE" id="PS01124">
    <property type="entry name" value="HTH_ARAC_FAMILY_2"/>
    <property type="match status" value="1"/>
</dbReference>
<evidence type="ECO:0000256" key="5">
    <source>
        <dbReference type="SAM" id="Phobius"/>
    </source>
</evidence>
<dbReference type="InterPro" id="IPR009057">
    <property type="entry name" value="Homeodomain-like_sf"/>
</dbReference>
<evidence type="ECO:0000256" key="3">
    <source>
        <dbReference type="ARBA" id="ARBA00023163"/>
    </source>
</evidence>
<gene>
    <name evidence="7" type="ORF">GC102_26480</name>
</gene>
<dbReference type="RefSeq" id="WP_171692232.1">
    <property type="nucleotide sequence ID" value="NZ_WHOC01000144.1"/>
</dbReference>
<keyword evidence="8" id="KW-1185">Reference proteome</keyword>
<dbReference type="Pfam" id="PF12833">
    <property type="entry name" value="HTH_18"/>
    <property type="match status" value="1"/>
</dbReference>
<evidence type="ECO:0000313" key="7">
    <source>
        <dbReference type="EMBL" id="NOU89271.1"/>
    </source>
</evidence>
<dbReference type="InterPro" id="IPR018060">
    <property type="entry name" value="HTH_AraC"/>
</dbReference>
<keyword evidence="3" id="KW-0804">Transcription</keyword>
<evidence type="ECO:0000256" key="1">
    <source>
        <dbReference type="ARBA" id="ARBA00023015"/>
    </source>
</evidence>
<comment type="caution">
    <text evidence="7">The sequence shown here is derived from an EMBL/GenBank/DDBJ whole genome shotgun (WGS) entry which is preliminary data.</text>
</comment>
<feature type="transmembrane region" description="Helical" evidence="5">
    <location>
        <begin position="20"/>
        <end position="40"/>
    </location>
</feature>
<keyword evidence="5" id="KW-0812">Transmembrane</keyword>
<evidence type="ECO:0000256" key="2">
    <source>
        <dbReference type="ARBA" id="ARBA00023125"/>
    </source>
</evidence>
<dbReference type="SUPFAM" id="SSF46689">
    <property type="entry name" value="Homeodomain-like"/>
    <property type="match status" value="1"/>
</dbReference>
<organism evidence="7 8">
    <name type="scientific">Paenibacillus germinis</name>
    <dbReference type="NCBI Taxonomy" id="2654979"/>
    <lineage>
        <taxon>Bacteria</taxon>
        <taxon>Bacillati</taxon>
        <taxon>Bacillota</taxon>
        <taxon>Bacilli</taxon>
        <taxon>Bacillales</taxon>
        <taxon>Paenibacillaceae</taxon>
        <taxon>Paenibacillus</taxon>
    </lineage>
</organism>
<reference evidence="7 8" key="1">
    <citation type="submission" date="2019-10" db="EMBL/GenBank/DDBJ databases">
        <title>Description of Paenibacillus choica sp. nov.</title>
        <authorList>
            <person name="Carlier A."/>
            <person name="Qi S."/>
        </authorList>
    </citation>
    <scope>NUCLEOTIDE SEQUENCE [LARGE SCALE GENOMIC DNA]</scope>
    <source>
        <strain evidence="7 8">LMG 31460</strain>
    </source>
</reference>
<accession>A0ABX1ZAJ0</accession>
<feature type="domain" description="HTH araC/xylS-type" evidence="6">
    <location>
        <begin position="676"/>
        <end position="773"/>
    </location>
</feature>
<dbReference type="Proteomes" id="UP000658690">
    <property type="component" value="Unassembled WGS sequence"/>
</dbReference>
<sequence>MSFKKFEARKGAFYRKNLILVLLINCLLVSFIGISLYYAGGGRIVAEVNKSHQVQLNQSIQRIHDYFSQLEQYSAQVAFNPGFNASISTLDFNYQFERTKELLESLSMMRQANPLISSVFLYLKDQNSLIGDYAGVRRITSEDDRRIFLSLLEPQPGIYLRDKIKRIDDPDSENKAVVIKLPGWASQEQTYGAFIIYINQVKLNELVEKLTSQGGAAFLVDQNGEYITTPAAVHAKTGTGLVEALRERVLKEGLDKNTSVMKWNGQSYSVSYGKMSFIGSNLTYISATPLSSITAPVNAMSKLIVIISFLGLIASLLLSWFASKRIYNPIGRLMRLIEGDKEAEEKEKKDEFVYLENQWKQNLLQNVTLSTRLKELLPRLREGFLIQFLQGHHYYYSESEIIEKMRQFDWDILDQRFAFIMVQMHGISSSDGKFSEKDEQLVSFAASKIMQDLASSHYALNHVIDFQDLSVAMFVVLDDEQADEEALMKELRALSEQILQAVKDMLGMRATILISSITDAILQTPDMLEQTRKELLFRDIPSTNQVLVMSDFKTEESYTAQYPFELEREITGAVRMGLEDEAMRLISEFVRQLQQNSRKKLVLHQAMLKLLGSILDAIMRNDTNPFTLYKDVHLYEQLMQIRETHKMLEWFRTTLIHPYVSTLSLTNDPELKQSIDKMVIRLQQEFMDEISLEAYADEMQLSPYKLSKSFKQLMGTNFIDYVTKLRLDKCKELLLTSNLKINDIADMLNYQSSYLIRIFKKSEGMTPGQYRDKHSQAG</sequence>
<evidence type="ECO:0000256" key="4">
    <source>
        <dbReference type="SAM" id="Coils"/>
    </source>
</evidence>
<evidence type="ECO:0000313" key="8">
    <source>
        <dbReference type="Proteomes" id="UP000658690"/>
    </source>
</evidence>
<evidence type="ECO:0000259" key="6">
    <source>
        <dbReference type="PROSITE" id="PS01124"/>
    </source>
</evidence>
<proteinExistence type="predicted"/>
<dbReference type="PANTHER" id="PTHR43280">
    <property type="entry name" value="ARAC-FAMILY TRANSCRIPTIONAL REGULATOR"/>
    <property type="match status" value="1"/>
</dbReference>
<keyword evidence="2" id="KW-0238">DNA-binding</keyword>
<keyword evidence="1" id="KW-0805">Transcription regulation</keyword>
<protein>
    <submittedName>
        <fullName evidence="7">Helix-turn-helix domain-containing protein</fullName>
    </submittedName>
</protein>
<feature type="coiled-coil region" evidence="4">
    <location>
        <begin position="477"/>
        <end position="504"/>
    </location>
</feature>
<feature type="transmembrane region" description="Helical" evidence="5">
    <location>
        <begin position="303"/>
        <end position="322"/>
    </location>
</feature>
<dbReference type="SMART" id="SM00342">
    <property type="entry name" value="HTH_ARAC"/>
    <property type="match status" value="1"/>
</dbReference>
<dbReference type="EMBL" id="WHOC01000144">
    <property type="protein sequence ID" value="NOU89271.1"/>
    <property type="molecule type" value="Genomic_DNA"/>
</dbReference>